<name>A0A0U0WAC8_MYCBE</name>
<dbReference type="Proteomes" id="UP000198875">
    <property type="component" value="Unassembled WGS sequence"/>
</dbReference>
<gene>
    <name evidence="1" type="ORF">BN971_03259</name>
</gene>
<dbReference type="AlphaFoldDB" id="A0A0U0WAC8"/>
<organism evidence="1 2">
    <name type="scientific">Mycobacterium bohemicum DSM 44277</name>
    <dbReference type="NCBI Taxonomy" id="1236609"/>
    <lineage>
        <taxon>Bacteria</taxon>
        <taxon>Bacillati</taxon>
        <taxon>Actinomycetota</taxon>
        <taxon>Actinomycetes</taxon>
        <taxon>Mycobacteriales</taxon>
        <taxon>Mycobacteriaceae</taxon>
        <taxon>Mycobacterium</taxon>
    </lineage>
</organism>
<evidence type="ECO:0000313" key="2">
    <source>
        <dbReference type="Proteomes" id="UP000198875"/>
    </source>
</evidence>
<dbReference type="EMBL" id="CSTD01000003">
    <property type="protein sequence ID" value="CPR11966.1"/>
    <property type="molecule type" value="Genomic_DNA"/>
</dbReference>
<reference evidence="1 2" key="1">
    <citation type="submission" date="2015-03" db="EMBL/GenBank/DDBJ databases">
        <authorList>
            <person name="Murphy D."/>
        </authorList>
    </citation>
    <scope>NUCLEOTIDE SEQUENCE [LARGE SCALE GENOMIC DNA]</scope>
    <source>
        <strain evidence="1 2">DSM 44277</strain>
    </source>
</reference>
<evidence type="ECO:0000313" key="1">
    <source>
        <dbReference type="EMBL" id="CPR11966.1"/>
    </source>
</evidence>
<accession>A0A0U0WAC8</accession>
<protein>
    <submittedName>
        <fullName evidence="1">Uncharacterized protein</fullName>
    </submittedName>
</protein>
<proteinExistence type="predicted"/>
<sequence>MTDCAGVGEAAAACTAATWVAVPAGSTIGGGGENCCGTTALADVAAYRYIAAALLTHMAMYSASVSAIAGRLIPKKLVASRTASRARLAATTAGCTTVKWVSSNADTTASIDAATRSHCAAVAVSQSR</sequence>